<reference evidence="1 2" key="1">
    <citation type="journal article" date="2011" name="Genome Res.">
        <title>Phylogeny-wide analysis of social amoeba genomes highlights ancient origins for complex intercellular communication.</title>
        <authorList>
            <person name="Heidel A.J."/>
            <person name="Lawal H.M."/>
            <person name="Felder M."/>
            <person name="Schilde C."/>
            <person name="Helps N.R."/>
            <person name="Tunggal B."/>
            <person name="Rivero F."/>
            <person name="John U."/>
            <person name="Schleicher M."/>
            <person name="Eichinger L."/>
            <person name="Platzer M."/>
            <person name="Noegel A.A."/>
            <person name="Schaap P."/>
            <person name="Gloeckner G."/>
        </authorList>
    </citation>
    <scope>NUCLEOTIDE SEQUENCE [LARGE SCALE GENOMIC DNA]</scope>
    <source>
        <strain evidence="2">ATCC 26659 / Pp 5 / PN500</strain>
    </source>
</reference>
<evidence type="ECO:0000313" key="2">
    <source>
        <dbReference type="Proteomes" id="UP000001396"/>
    </source>
</evidence>
<comment type="caution">
    <text evidence="1">The sequence shown here is derived from an EMBL/GenBank/DDBJ whole genome shotgun (WGS) entry which is preliminary data.</text>
</comment>
<dbReference type="EMBL" id="ADBJ01000017">
    <property type="protein sequence ID" value="EFA83080.1"/>
    <property type="molecule type" value="Genomic_DNA"/>
</dbReference>
<dbReference type="Proteomes" id="UP000001396">
    <property type="component" value="Unassembled WGS sequence"/>
</dbReference>
<dbReference type="AlphaFoldDB" id="D3B5D2"/>
<dbReference type="SMART" id="SM00248">
    <property type="entry name" value="ANK"/>
    <property type="match status" value="11"/>
</dbReference>
<dbReference type="InterPro" id="IPR002110">
    <property type="entry name" value="Ankyrin_rpt"/>
</dbReference>
<proteinExistence type="predicted"/>
<gene>
    <name evidence="1" type="ORF">PPL_03868</name>
</gene>
<dbReference type="PANTHER" id="PTHR46586:SF2">
    <property type="entry name" value="SWIM-TYPE DOMAIN-CONTAINING PROTEIN"/>
    <property type="match status" value="1"/>
</dbReference>
<accession>D3B5D2</accession>
<protein>
    <recommendedName>
        <fullName evidence="3">Ankyrin repeat protein</fullName>
    </recommendedName>
</protein>
<dbReference type="PANTHER" id="PTHR46586">
    <property type="entry name" value="ANKYRIN REPEAT-CONTAINING PROTEIN"/>
    <property type="match status" value="1"/>
</dbReference>
<dbReference type="Gene3D" id="1.25.40.20">
    <property type="entry name" value="Ankyrin repeat-containing domain"/>
    <property type="match status" value="3"/>
</dbReference>
<dbReference type="Pfam" id="PF13637">
    <property type="entry name" value="Ank_4"/>
    <property type="match status" value="2"/>
</dbReference>
<dbReference type="GeneID" id="31359355"/>
<evidence type="ECO:0000313" key="1">
    <source>
        <dbReference type="EMBL" id="EFA83080.1"/>
    </source>
</evidence>
<dbReference type="InterPro" id="IPR052050">
    <property type="entry name" value="SecEffector_AnkRepeat"/>
</dbReference>
<keyword evidence="2" id="KW-1185">Reference proteome</keyword>
<evidence type="ECO:0008006" key="3">
    <source>
        <dbReference type="Google" id="ProtNLM"/>
    </source>
</evidence>
<dbReference type="InterPro" id="IPR036770">
    <property type="entry name" value="Ankyrin_rpt-contain_sf"/>
</dbReference>
<organism evidence="1 2">
    <name type="scientific">Heterostelium pallidum (strain ATCC 26659 / Pp 5 / PN500)</name>
    <name type="common">Cellular slime mold</name>
    <name type="synonym">Polysphondylium pallidum</name>
    <dbReference type="NCBI Taxonomy" id="670386"/>
    <lineage>
        <taxon>Eukaryota</taxon>
        <taxon>Amoebozoa</taxon>
        <taxon>Evosea</taxon>
        <taxon>Eumycetozoa</taxon>
        <taxon>Dictyostelia</taxon>
        <taxon>Acytosteliales</taxon>
        <taxon>Acytosteliaceae</taxon>
        <taxon>Heterostelium</taxon>
    </lineage>
</organism>
<dbReference type="RefSeq" id="XP_020435197.1">
    <property type="nucleotide sequence ID" value="XM_020574783.1"/>
</dbReference>
<dbReference type="SUPFAM" id="SSF48403">
    <property type="entry name" value="Ankyrin repeat"/>
    <property type="match status" value="3"/>
</dbReference>
<sequence length="860" mass="99629">MNNSNNNKIDLLFRCIFNNIILNRKIISFIHVNNKYNLKYNEVLQSSKELIYHGYLNQLIQLIESYESRQFIGIYTVYIEPYLKFTTRHLNIFLYIYQKFFVINNNDKSIFSDQQILSDRTIIYATNNNNLQVLKYLLENIFIIKKNNNINISSNNNNILVDENTILSIKKKIELSLITAITNGYINIVRYLYEDGFIAECNIDRKEISLAVDKACANGYLEVLTFIFENERDSFDTHMIISLLDVVSSNNHINIVHFLFDIVIKDKQNNYYISAKTFQAICKYGHLDMFKQLIQYHRSINGNMSLGSLIDSAALHGHLDVIQFISQQTDIVQSCSSDALDKASENGWIDVVQWLHQNKTQGCTNNAMTSAAANGFLDVVIYLHENRTEGIKISAMERAALHGNLDVVKFIHFQRKEGGNASAMKSAAHCGHLPTVQFLQQERSFEENRPFEAFQEAVKTGHFEVAKYLYDHNHQLFPQDQVYLALFSPNYDIVKYLFIEKNLSLAELRVFQVKKLAEHTTIDHLRLIRNQMPHMFKPDLIDYAAKNGHIEMTKYLLDCFNGAKFSNALCKALSNDHFVMVEYLISQCDYGPSLQIDLVGIINHAVRTKKLALVDRLIRRLLEANLVKQRYVLNYLEPYVDNLIREGHLWAFILLLNHKVITTLSRTLLDKILRCKHYHLVKFFRINLPHICTESTLTAAVGNFEILKYIFYEYRDRVSFNYTNVLREAINVGSTDIVKFLHDYNDGYNVIFKKECMDYAAELGRLDIIKFLHENRTEGCSTKAMDLASMNGHLDTVKFLHANRTEGCTNKAVDNASVYGHFEILKFLHANRTEGWTFVAYTVPSSRIPSQWIKDNLYPK</sequence>
<name>D3B5D2_HETP5</name>
<dbReference type="InParanoid" id="D3B5D2"/>